<dbReference type="InParanoid" id="A0A1Z5R244"/>
<dbReference type="Gramene" id="OQU77844">
    <property type="protein sequence ID" value="OQU77844"/>
    <property type="gene ID" value="SORBI_3009G111050"/>
</dbReference>
<dbReference type="EMBL" id="CM000768">
    <property type="protein sequence ID" value="OQU77844.1"/>
    <property type="molecule type" value="Genomic_DNA"/>
</dbReference>
<name>A0A1Z5R244_SORBI</name>
<evidence type="ECO:0000313" key="2">
    <source>
        <dbReference type="EMBL" id="OQU77844.1"/>
    </source>
</evidence>
<dbReference type="Proteomes" id="UP000000768">
    <property type="component" value="Chromosome 9"/>
</dbReference>
<protein>
    <submittedName>
        <fullName evidence="2">Uncharacterized protein</fullName>
    </submittedName>
</protein>
<reference evidence="2 3" key="1">
    <citation type="journal article" date="2009" name="Nature">
        <title>The Sorghum bicolor genome and the diversification of grasses.</title>
        <authorList>
            <person name="Paterson A.H."/>
            <person name="Bowers J.E."/>
            <person name="Bruggmann R."/>
            <person name="Dubchak I."/>
            <person name="Grimwood J."/>
            <person name="Gundlach H."/>
            <person name="Haberer G."/>
            <person name="Hellsten U."/>
            <person name="Mitros T."/>
            <person name="Poliakov A."/>
            <person name="Schmutz J."/>
            <person name="Spannagl M."/>
            <person name="Tang H."/>
            <person name="Wang X."/>
            <person name="Wicker T."/>
            <person name="Bharti A.K."/>
            <person name="Chapman J."/>
            <person name="Feltus F.A."/>
            <person name="Gowik U."/>
            <person name="Grigoriev I.V."/>
            <person name="Lyons E."/>
            <person name="Maher C.A."/>
            <person name="Martis M."/>
            <person name="Narechania A."/>
            <person name="Otillar R.P."/>
            <person name="Penning B.W."/>
            <person name="Salamov A.A."/>
            <person name="Wang Y."/>
            <person name="Zhang L."/>
            <person name="Carpita N.C."/>
            <person name="Freeling M."/>
            <person name="Gingle A.R."/>
            <person name="Hash C.T."/>
            <person name="Keller B."/>
            <person name="Klein P."/>
            <person name="Kresovich S."/>
            <person name="McCann M.C."/>
            <person name="Ming R."/>
            <person name="Peterson D.G."/>
            <person name="Mehboob-ur-Rahman"/>
            <person name="Ware D."/>
            <person name="Westhoff P."/>
            <person name="Mayer K.F."/>
            <person name="Messing J."/>
            <person name="Rokhsar D.S."/>
        </authorList>
    </citation>
    <scope>NUCLEOTIDE SEQUENCE [LARGE SCALE GENOMIC DNA]</scope>
    <source>
        <strain evidence="3">cv. BTx623</strain>
    </source>
</reference>
<keyword evidence="3" id="KW-1185">Reference proteome</keyword>
<dbReference type="AlphaFoldDB" id="A0A1Z5R244"/>
<evidence type="ECO:0000313" key="3">
    <source>
        <dbReference type="Proteomes" id="UP000000768"/>
    </source>
</evidence>
<feature type="region of interest" description="Disordered" evidence="1">
    <location>
        <begin position="31"/>
        <end position="50"/>
    </location>
</feature>
<organism evidence="2 3">
    <name type="scientific">Sorghum bicolor</name>
    <name type="common">Sorghum</name>
    <name type="synonym">Sorghum vulgare</name>
    <dbReference type="NCBI Taxonomy" id="4558"/>
    <lineage>
        <taxon>Eukaryota</taxon>
        <taxon>Viridiplantae</taxon>
        <taxon>Streptophyta</taxon>
        <taxon>Embryophyta</taxon>
        <taxon>Tracheophyta</taxon>
        <taxon>Spermatophyta</taxon>
        <taxon>Magnoliopsida</taxon>
        <taxon>Liliopsida</taxon>
        <taxon>Poales</taxon>
        <taxon>Poaceae</taxon>
        <taxon>PACMAD clade</taxon>
        <taxon>Panicoideae</taxon>
        <taxon>Andropogonodae</taxon>
        <taxon>Andropogoneae</taxon>
        <taxon>Sorghinae</taxon>
        <taxon>Sorghum</taxon>
    </lineage>
</organism>
<evidence type="ECO:0000256" key="1">
    <source>
        <dbReference type="SAM" id="MobiDB-lite"/>
    </source>
</evidence>
<accession>A0A1Z5R244</accession>
<sequence length="129" mass="13910">MTGDGHHGLHTCALRAPCCCRECSPPALAPPSPGSFRHRSFLSPAARPGPQVVRRSCDAALRVDSPSHLSADPQEGARQPLGTSRLARLLRPLLVYLRCCQRYRWFTCATTKGTSVSGSIVHGLLPLLV</sequence>
<gene>
    <name evidence="2" type="ORF">SORBI_3009G111050</name>
</gene>
<reference evidence="3" key="2">
    <citation type="journal article" date="2018" name="Plant J.">
        <title>The Sorghum bicolor reference genome: improved assembly, gene annotations, a transcriptome atlas, and signatures of genome organization.</title>
        <authorList>
            <person name="McCormick R.F."/>
            <person name="Truong S.K."/>
            <person name="Sreedasyam A."/>
            <person name="Jenkins J."/>
            <person name="Shu S."/>
            <person name="Sims D."/>
            <person name="Kennedy M."/>
            <person name="Amirebrahimi M."/>
            <person name="Weers B.D."/>
            <person name="McKinley B."/>
            <person name="Mattison A."/>
            <person name="Morishige D.T."/>
            <person name="Grimwood J."/>
            <person name="Schmutz J."/>
            <person name="Mullet J.E."/>
        </authorList>
    </citation>
    <scope>NUCLEOTIDE SEQUENCE [LARGE SCALE GENOMIC DNA]</scope>
    <source>
        <strain evidence="3">cv. BTx623</strain>
    </source>
</reference>
<proteinExistence type="predicted"/>